<proteinExistence type="inferred from homology"/>
<dbReference type="InterPro" id="IPR029069">
    <property type="entry name" value="HotDog_dom_sf"/>
</dbReference>
<protein>
    <recommendedName>
        <fullName evidence="7">Thioesterase/thiol ester dehydrase-isomerase</fullName>
    </recommendedName>
</protein>
<dbReference type="AlphaFoldDB" id="A0AAQ3R8F1"/>
<organism evidence="5 6">
    <name type="scientific">Acrodontium crateriforme</name>
    <dbReference type="NCBI Taxonomy" id="150365"/>
    <lineage>
        <taxon>Eukaryota</taxon>
        <taxon>Fungi</taxon>
        <taxon>Dikarya</taxon>
        <taxon>Ascomycota</taxon>
        <taxon>Pezizomycotina</taxon>
        <taxon>Dothideomycetes</taxon>
        <taxon>Dothideomycetidae</taxon>
        <taxon>Mycosphaerellales</taxon>
        <taxon>Teratosphaeriaceae</taxon>
        <taxon>Acrodontium</taxon>
    </lineage>
</organism>
<dbReference type="SUPFAM" id="SSF54637">
    <property type="entry name" value="Thioesterase/thiol ester dehydrase-isomerase"/>
    <property type="match status" value="2"/>
</dbReference>
<dbReference type="EMBL" id="CP138582">
    <property type="protein sequence ID" value="WPG99445.1"/>
    <property type="molecule type" value="Genomic_DNA"/>
</dbReference>
<feature type="domain" description="Acyl-CoA thioesterase-like N-terminal HotDog" evidence="3">
    <location>
        <begin position="44"/>
        <end position="121"/>
    </location>
</feature>
<name>A0AAQ3R8F1_9PEZI</name>
<comment type="similarity">
    <text evidence="1">Belongs to the C/M/P thioester hydrolase family.</text>
</comment>
<dbReference type="GO" id="GO:0006637">
    <property type="term" value="P:acyl-CoA metabolic process"/>
    <property type="evidence" value="ECO:0007669"/>
    <property type="project" value="InterPro"/>
</dbReference>
<accession>A0AAQ3R8F1</accession>
<feature type="domain" description="Acyl-CoA thioesterase-like C-terminal" evidence="4">
    <location>
        <begin position="212"/>
        <end position="323"/>
    </location>
</feature>
<dbReference type="Gene3D" id="2.40.160.210">
    <property type="entry name" value="Acyl-CoA thioesterase, double hotdog domain"/>
    <property type="match status" value="1"/>
</dbReference>
<dbReference type="GO" id="GO:0047617">
    <property type="term" value="F:fatty acyl-CoA hydrolase activity"/>
    <property type="evidence" value="ECO:0007669"/>
    <property type="project" value="InterPro"/>
</dbReference>
<evidence type="ECO:0000256" key="1">
    <source>
        <dbReference type="ARBA" id="ARBA00006538"/>
    </source>
</evidence>
<dbReference type="Pfam" id="PF20789">
    <property type="entry name" value="4HBT_3C"/>
    <property type="match status" value="1"/>
</dbReference>
<dbReference type="Pfam" id="PF13622">
    <property type="entry name" value="4HBT_3"/>
    <property type="match status" value="1"/>
</dbReference>
<evidence type="ECO:0000313" key="6">
    <source>
        <dbReference type="Proteomes" id="UP001303373"/>
    </source>
</evidence>
<sequence length="352" mass="39823">MPPPHDGNTKLPFVDLMRLDKIDDTTFRSTALSFMPGGSVGVQRSYGGHVYAQAAWAACQTVSKGFLIHNVSGNFILGGIPAIPYIYKVLIIRDGRSYKTRIVTAVQDKSKGICFTCTISFKTSEPNLLDSQKQVDLWDKYSVVLAGKKPANFPDCPSMDVPFYLQRRRETGINDDFPGLESPKPDMSAYNASRSPLERRQLIFYRAIGEIPLDEPNLHLCAHLYASDRNSLYHVANHFDVGDVWTQMGSLVHATVFHSPIEELLFRPSFREEGREEMHDGEGRWFVKEDYATRLADGRGMFNSRMWNADGKHIATLMQDGMIRYTKKAQPTEDELKVLAERKKGWKPAVKL</sequence>
<gene>
    <name evidence="5" type="ORF">R9X50_00225900</name>
</gene>
<keyword evidence="6" id="KW-1185">Reference proteome</keyword>
<dbReference type="InterPro" id="IPR049449">
    <property type="entry name" value="TesB_ACOT8-like_N"/>
</dbReference>
<dbReference type="CDD" id="cd03445">
    <property type="entry name" value="Thioesterase_II_repeat2"/>
    <property type="match status" value="1"/>
</dbReference>
<dbReference type="CDD" id="cd03444">
    <property type="entry name" value="Thioesterase_II_repeat1"/>
    <property type="match status" value="1"/>
</dbReference>
<dbReference type="PANTHER" id="PTHR11066">
    <property type="entry name" value="ACYL-COA THIOESTERASE"/>
    <property type="match status" value="1"/>
</dbReference>
<evidence type="ECO:0000313" key="5">
    <source>
        <dbReference type="EMBL" id="WPG99445.1"/>
    </source>
</evidence>
<dbReference type="InterPro" id="IPR042171">
    <property type="entry name" value="Acyl-CoA_hotdog"/>
</dbReference>
<evidence type="ECO:0000256" key="2">
    <source>
        <dbReference type="ARBA" id="ARBA00022801"/>
    </source>
</evidence>
<evidence type="ECO:0008006" key="7">
    <source>
        <dbReference type="Google" id="ProtNLM"/>
    </source>
</evidence>
<dbReference type="InterPro" id="IPR049450">
    <property type="entry name" value="ACOT8-like_C"/>
</dbReference>
<evidence type="ECO:0000259" key="3">
    <source>
        <dbReference type="Pfam" id="PF13622"/>
    </source>
</evidence>
<dbReference type="Proteomes" id="UP001303373">
    <property type="component" value="Chromosome 3"/>
</dbReference>
<dbReference type="InterPro" id="IPR003703">
    <property type="entry name" value="Acyl_CoA_thio"/>
</dbReference>
<dbReference type="GO" id="GO:0009062">
    <property type="term" value="P:fatty acid catabolic process"/>
    <property type="evidence" value="ECO:0007669"/>
    <property type="project" value="TreeGrafter"/>
</dbReference>
<dbReference type="PANTHER" id="PTHR11066:SF64">
    <property type="entry name" value="ACYL-COA THIOESTERASE (AFU_ORTHOLOGUE AFUA_1G12060)"/>
    <property type="match status" value="1"/>
</dbReference>
<reference evidence="5 6" key="1">
    <citation type="submission" date="2023-11" db="EMBL/GenBank/DDBJ databases">
        <title>An acidophilic fungus is an integral part of prey digestion in a carnivorous sundew plant.</title>
        <authorList>
            <person name="Tsai I.J."/>
        </authorList>
    </citation>
    <scope>NUCLEOTIDE SEQUENCE [LARGE SCALE GENOMIC DNA]</scope>
    <source>
        <strain evidence="5">169a</strain>
    </source>
</reference>
<evidence type="ECO:0000259" key="4">
    <source>
        <dbReference type="Pfam" id="PF20789"/>
    </source>
</evidence>
<dbReference type="GO" id="GO:0005782">
    <property type="term" value="C:peroxisomal matrix"/>
    <property type="evidence" value="ECO:0007669"/>
    <property type="project" value="UniProtKB-SubCell"/>
</dbReference>
<keyword evidence="2" id="KW-0378">Hydrolase</keyword>